<keyword evidence="3" id="KW-0238">DNA-binding</keyword>
<dbReference type="InterPro" id="IPR032874">
    <property type="entry name" value="DDE_dom"/>
</dbReference>
<dbReference type="InterPro" id="IPR052183">
    <property type="entry name" value="IS_Transposase"/>
</dbReference>
<keyword evidence="2" id="KW-0815">Transposition</keyword>
<evidence type="ECO:0000256" key="4">
    <source>
        <dbReference type="ARBA" id="ARBA00023172"/>
    </source>
</evidence>
<protein>
    <submittedName>
        <fullName evidence="6">IS6 family transposase</fullName>
    </submittedName>
</protein>
<feature type="domain" description="DDE" evidence="5">
    <location>
        <begin position="69"/>
        <end position="203"/>
    </location>
</feature>
<keyword evidence="7" id="KW-1185">Reference proteome</keyword>
<dbReference type="Pfam" id="PF13610">
    <property type="entry name" value="DDE_Tnp_IS240"/>
    <property type="match status" value="1"/>
</dbReference>
<dbReference type="RefSeq" id="WP_147769847.1">
    <property type="nucleotide sequence ID" value="NZ_VRKQ01000020.1"/>
</dbReference>
<dbReference type="PANTHER" id="PTHR35528">
    <property type="entry name" value="BLL1675 PROTEIN"/>
    <property type="match status" value="1"/>
</dbReference>
<name>A0A5C7GE99_9FLAO</name>
<dbReference type="InterPro" id="IPR047930">
    <property type="entry name" value="Transpos_IS6"/>
</dbReference>
<dbReference type="SUPFAM" id="SSF53098">
    <property type="entry name" value="Ribonuclease H-like"/>
    <property type="match status" value="1"/>
</dbReference>
<reference evidence="6 7" key="1">
    <citation type="submission" date="2019-08" db="EMBL/GenBank/DDBJ databases">
        <title>Seonamhaeicola sediminis sp. nov., isolated from marine sediment.</title>
        <authorList>
            <person name="Cao W.R."/>
        </authorList>
    </citation>
    <scope>NUCLEOTIDE SEQUENCE [LARGE SCALE GENOMIC DNA]</scope>
    <source>
        <strain evidence="6 7">1505</strain>
    </source>
</reference>
<evidence type="ECO:0000256" key="1">
    <source>
        <dbReference type="ARBA" id="ARBA00002286"/>
    </source>
</evidence>
<dbReference type="GO" id="GO:0006310">
    <property type="term" value="P:DNA recombination"/>
    <property type="evidence" value="ECO:0007669"/>
    <property type="project" value="UniProtKB-KW"/>
</dbReference>
<sequence length="220" mass="26086">MFKGHCFPKSIILQAVYFKFRFGLSYRDIEELMAIRGVKVDHATIQRWVFKFTPLLEKEFNKRKKAVGKRWRMDETYIKVKGQWRYLYRAVDKQGNTVDFLLTKRRQRMSAQSFLIKAIGNNGKPELINIDKSGANKHAIRVYNKRSFSKIKIRQCKYLNNIVEQDHRFIKKRILDGLGFKEFESAKRTLTGIEMVHMIKKEQLVSNKKSMFKSFYSLAA</sequence>
<evidence type="ECO:0000313" key="7">
    <source>
        <dbReference type="Proteomes" id="UP000321080"/>
    </source>
</evidence>
<comment type="caution">
    <text evidence="6">The sequence shown here is derived from an EMBL/GenBank/DDBJ whole genome shotgun (WGS) entry which is preliminary data.</text>
</comment>
<evidence type="ECO:0000259" key="5">
    <source>
        <dbReference type="Pfam" id="PF13610"/>
    </source>
</evidence>
<dbReference type="Proteomes" id="UP000321080">
    <property type="component" value="Unassembled WGS sequence"/>
</dbReference>
<comment type="function">
    <text evidence="1">Involved in the transposition of the insertion sequence.</text>
</comment>
<accession>A0A5C7GE99</accession>
<dbReference type="InterPro" id="IPR036397">
    <property type="entry name" value="RNaseH_sf"/>
</dbReference>
<evidence type="ECO:0000313" key="6">
    <source>
        <dbReference type="EMBL" id="TXG34849.1"/>
    </source>
</evidence>
<dbReference type="NCBIfam" id="NF033587">
    <property type="entry name" value="transpos_IS6"/>
    <property type="match status" value="1"/>
</dbReference>
<dbReference type="GO" id="GO:0032196">
    <property type="term" value="P:transposition"/>
    <property type="evidence" value="ECO:0007669"/>
    <property type="project" value="UniProtKB-KW"/>
</dbReference>
<dbReference type="InterPro" id="IPR012337">
    <property type="entry name" value="RNaseH-like_sf"/>
</dbReference>
<evidence type="ECO:0000256" key="3">
    <source>
        <dbReference type="ARBA" id="ARBA00023125"/>
    </source>
</evidence>
<organism evidence="6 7">
    <name type="scientific">Seonamhaeicola maritimus</name>
    <dbReference type="NCBI Taxonomy" id="2591822"/>
    <lineage>
        <taxon>Bacteria</taxon>
        <taxon>Pseudomonadati</taxon>
        <taxon>Bacteroidota</taxon>
        <taxon>Flavobacteriia</taxon>
        <taxon>Flavobacteriales</taxon>
        <taxon>Flavobacteriaceae</taxon>
    </lineage>
</organism>
<dbReference type="EMBL" id="VRKQ01000020">
    <property type="protein sequence ID" value="TXG34849.1"/>
    <property type="molecule type" value="Genomic_DNA"/>
</dbReference>
<dbReference type="PANTHER" id="PTHR35528:SF3">
    <property type="entry name" value="BLL1675 PROTEIN"/>
    <property type="match status" value="1"/>
</dbReference>
<keyword evidence="4" id="KW-0233">DNA recombination</keyword>
<dbReference type="GO" id="GO:0003677">
    <property type="term" value="F:DNA binding"/>
    <property type="evidence" value="ECO:0007669"/>
    <property type="project" value="UniProtKB-KW"/>
</dbReference>
<dbReference type="Gene3D" id="3.30.420.10">
    <property type="entry name" value="Ribonuclease H-like superfamily/Ribonuclease H"/>
    <property type="match status" value="1"/>
</dbReference>
<evidence type="ECO:0000256" key="2">
    <source>
        <dbReference type="ARBA" id="ARBA00022578"/>
    </source>
</evidence>
<dbReference type="AlphaFoldDB" id="A0A5C7GE99"/>
<dbReference type="OrthoDB" id="1376408at2"/>
<proteinExistence type="predicted"/>
<gene>
    <name evidence="6" type="ORF">FUA22_17260</name>
</gene>